<dbReference type="CDD" id="cd06170">
    <property type="entry name" value="LuxR_C_like"/>
    <property type="match status" value="1"/>
</dbReference>
<dbReference type="PRINTS" id="PR00038">
    <property type="entry name" value="HTHLUXR"/>
</dbReference>
<evidence type="ECO:0000313" key="5">
    <source>
        <dbReference type="EMBL" id="MFC4314036.1"/>
    </source>
</evidence>
<dbReference type="EMBL" id="JBHSDU010000015">
    <property type="protein sequence ID" value="MFC4314036.1"/>
    <property type="molecule type" value="Genomic_DNA"/>
</dbReference>
<keyword evidence="6" id="KW-1185">Reference proteome</keyword>
<gene>
    <name evidence="5" type="ORF">ACFPN2_33485</name>
</gene>
<evidence type="ECO:0000256" key="2">
    <source>
        <dbReference type="ARBA" id="ARBA00023125"/>
    </source>
</evidence>
<evidence type="ECO:0000256" key="3">
    <source>
        <dbReference type="ARBA" id="ARBA00023163"/>
    </source>
</evidence>
<keyword evidence="2" id="KW-0238">DNA-binding</keyword>
<evidence type="ECO:0000256" key="1">
    <source>
        <dbReference type="ARBA" id="ARBA00023015"/>
    </source>
</evidence>
<dbReference type="InterPro" id="IPR016032">
    <property type="entry name" value="Sig_transdc_resp-reg_C-effctor"/>
</dbReference>
<dbReference type="Proteomes" id="UP001595904">
    <property type="component" value="Unassembled WGS sequence"/>
</dbReference>
<dbReference type="Gene3D" id="1.10.10.10">
    <property type="entry name" value="Winged helix-like DNA-binding domain superfamily/Winged helix DNA-binding domain"/>
    <property type="match status" value="1"/>
</dbReference>
<dbReference type="InterPro" id="IPR000792">
    <property type="entry name" value="Tscrpt_reg_LuxR_C"/>
</dbReference>
<dbReference type="SUPFAM" id="SSF46894">
    <property type="entry name" value="C-terminal effector domain of the bipartite response regulators"/>
    <property type="match status" value="1"/>
</dbReference>
<proteinExistence type="predicted"/>
<dbReference type="SMART" id="SM00421">
    <property type="entry name" value="HTH_LUXR"/>
    <property type="match status" value="1"/>
</dbReference>
<protein>
    <submittedName>
        <fullName evidence="5">LuxR C-terminal-related transcriptional regulator</fullName>
    </submittedName>
</protein>
<evidence type="ECO:0000259" key="4">
    <source>
        <dbReference type="PROSITE" id="PS50043"/>
    </source>
</evidence>
<keyword evidence="3" id="KW-0804">Transcription</keyword>
<feature type="domain" description="HTH luxR-type" evidence="4">
    <location>
        <begin position="300"/>
        <end position="365"/>
    </location>
</feature>
<dbReference type="PANTHER" id="PTHR44688:SF16">
    <property type="entry name" value="DNA-BINDING TRANSCRIPTIONAL ACTIVATOR DEVR_DOSR"/>
    <property type="match status" value="1"/>
</dbReference>
<dbReference type="Pfam" id="PF00196">
    <property type="entry name" value="GerE"/>
    <property type="match status" value="1"/>
</dbReference>
<keyword evidence="1" id="KW-0805">Transcription regulation</keyword>
<organism evidence="5 6">
    <name type="scientific">Steroidobacter flavus</name>
    <dbReference type="NCBI Taxonomy" id="1842136"/>
    <lineage>
        <taxon>Bacteria</taxon>
        <taxon>Pseudomonadati</taxon>
        <taxon>Pseudomonadota</taxon>
        <taxon>Gammaproteobacteria</taxon>
        <taxon>Steroidobacterales</taxon>
        <taxon>Steroidobacteraceae</taxon>
        <taxon>Steroidobacter</taxon>
    </lineage>
</organism>
<dbReference type="PROSITE" id="PS00622">
    <property type="entry name" value="HTH_LUXR_1"/>
    <property type="match status" value="1"/>
</dbReference>
<comment type="caution">
    <text evidence="5">The sequence shown here is derived from an EMBL/GenBank/DDBJ whole genome shotgun (WGS) entry which is preliminary data.</text>
</comment>
<reference evidence="6" key="1">
    <citation type="journal article" date="2019" name="Int. J. Syst. Evol. Microbiol.">
        <title>The Global Catalogue of Microorganisms (GCM) 10K type strain sequencing project: providing services to taxonomists for standard genome sequencing and annotation.</title>
        <authorList>
            <consortium name="The Broad Institute Genomics Platform"/>
            <consortium name="The Broad Institute Genome Sequencing Center for Infectious Disease"/>
            <person name="Wu L."/>
            <person name="Ma J."/>
        </authorList>
    </citation>
    <scope>NUCLEOTIDE SEQUENCE [LARGE SCALE GENOMIC DNA]</scope>
    <source>
        <strain evidence="6">CGMCC 1.10759</strain>
    </source>
</reference>
<dbReference type="PROSITE" id="PS50043">
    <property type="entry name" value="HTH_LUXR_2"/>
    <property type="match status" value="1"/>
</dbReference>
<evidence type="ECO:0000313" key="6">
    <source>
        <dbReference type="Proteomes" id="UP001595904"/>
    </source>
</evidence>
<dbReference type="PANTHER" id="PTHR44688">
    <property type="entry name" value="DNA-BINDING TRANSCRIPTIONAL ACTIVATOR DEVR_DOSR"/>
    <property type="match status" value="1"/>
</dbReference>
<accession>A0ABV8T2Q9</accession>
<dbReference type="RefSeq" id="WP_380604887.1">
    <property type="nucleotide sequence ID" value="NZ_JBHSDU010000015.1"/>
</dbReference>
<sequence length="365" mass="39632">MHGVEVADDSIESAVSKILTCTDHSTVDAQLLRPVAARIAATSGVYFRFASAPRADCYAASYSYAGDTPEAAEVYLDHYFRLDPVVRSGLRWLHHPQAPIELVSGLSASAVDLHDHAYRDAFLYRYNIGHVMALIVPCPIASGPQLMCIGFHRCVDDRPFQAHEVRTFERLAPAITSAMRLLAYQDAERLSHDVLNSLSMSGGVGYVILDHDLAIENANARGLADLDVSPANGTAALLGEVRRLLISGEVSGQGGDGRNVFTTGGSRPLEISVSRLRSPGGRERYLLITSEPLTARLLNASTRLFALTDRESEIARLVAAGLCNAGIATELRIALRTVENHLRSIYAKAEVSSRTQLVSKLLRLQ</sequence>
<dbReference type="InterPro" id="IPR036388">
    <property type="entry name" value="WH-like_DNA-bd_sf"/>
</dbReference>
<name>A0ABV8T2Q9_9GAMM</name>